<protein>
    <submittedName>
        <fullName evidence="1">Uncharacterized protein</fullName>
    </submittedName>
</protein>
<proteinExistence type="predicted"/>
<comment type="caution">
    <text evidence="1">The sequence shown here is derived from an EMBL/GenBank/DDBJ whole genome shotgun (WGS) entry which is preliminary data.</text>
</comment>
<name>A0ABV9LSD1_9ALTE</name>
<dbReference type="EMBL" id="JBHSGU010000001">
    <property type="protein sequence ID" value="MFC4698545.1"/>
    <property type="molecule type" value="Genomic_DNA"/>
</dbReference>
<sequence length="122" mass="13789">MCQSKSKIKLCTCGEVDRANPHWILSTKTKQQEDMLVVGSFEMPSKQQCAGYEEIASALNRVDGAFDFEYSPTGEDSLTIYIDSHSYTFGYDQTQNCWVSDYWGMGSGSDLKERKKGDVKFI</sequence>
<organism evidence="1 2">
    <name type="scientific">Glaciecola siphonariae</name>
    <dbReference type="NCBI Taxonomy" id="521012"/>
    <lineage>
        <taxon>Bacteria</taxon>
        <taxon>Pseudomonadati</taxon>
        <taxon>Pseudomonadota</taxon>
        <taxon>Gammaproteobacteria</taxon>
        <taxon>Alteromonadales</taxon>
        <taxon>Alteromonadaceae</taxon>
        <taxon>Glaciecola</taxon>
    </lineage>
</organism>
<evidence type="ECO:0000313" key="1">
    <source>
        <dbReference type="EMBL" id="MFC4698545.1"/>
    </source>
</evidence>
<dbReference type="RefSeq" id="WP_382405129.1">
    <property type="nucleotide sequence ID" value="NZ_JBHSGU010000001.1"/>
</dbReference>
<gene>
    <name evidence="1" type="ORF">ACFO4O_00020</name>
</gene>
<keyword evidence="2" id="KW-1185">Reference proteome</keyword>
<reference evidence="2" key="1">
    <citation type="journal article" date="2019" name="Int. J. Syst. Evol. Microbiol.">
        <title>The Global Catalogue of Microorganisms (GCM) 10K type strain sequencing project: providing services to taxonomists for standard genome sequencing and annotation.</title>
        <authorList>
            <consortium name="The Broad Institute Genomics Platform"/>
            <consortium name="The Broad Institute Genome Sequencing Center for Infectious Disease"/>
            <person name="Wu L."/>
            <person name="Ma J."/>
        </authorList>
    </citation>
    <scope>NUCLEOTIDE SEQUENCE [LARGE SCALE GENOMIC DNA]</scope>
    <source>
        <strain evidence="2">KACC 12507</strain>
    </source>
</reference>
<evidence type="ECO:0000313" key="2">
    <source>
        <dbReference type="Proteomes" id="UP001595897"/>
    </source>
</evidence>
<dbReference type="Proteomes" id="UP001595897">
    <property type="component" value="Unassembled WGS sequence"/>
</dbReference>
<accession>A0ABV9LSD1</accession>